<sequence>MCELLFLVVLSAVRTARENSSPRVLEEDGLTPKPSTSTYCRRAQKFSCTLCNSDVSNRNAIACFVQVQVSGSGT</sequence>
<dbReference type="Proteomes" id="UP001054889">
    <property type="component" value="Unassembled WGS sequence"/>
</dbReference>
<keyword evidence="3" id="KW-1185">Reference proteome</keyword>
<reference evidence="2" key="2">
    <citation type="submission" date="2021-12" db="EMBL/GenBank/DDBJ databases">
        <title>Resequencing data analysis of finger millet.</title>
        <authorList>
            <person name="Hatakeyama M."/>
            <person name="Aluri S."/>
            <person name="Balachadran M.T."/>
            <person name="Sivarajan S.R."/>
            <person name="Poveda L."/>
            <person name="Shimizu-Inatsugi R."/>
            <person name="Schlapbach R."/>
            <person name="Sreeman S.M."/>
            <person name="Shimizu K.K."/>
        </authorList>
    </citation>
    <scope>NUCLEOTIDE SEQUENCE</scope>
</reference>
<proteinExistence type="predicted"/>
<keyword evidence="1" id="KW-0732">Signal</keyword>
<organism evidence="2 3">
    <name type="scientific">Eleusine coracana subsp. coracana</name>
    <dbReference type="NCBI Taxonomy" id="191504"/>
    <lineage>
        <taxon>Eukaryota</taxon>
        <taxon>Viridiplantae</taxon>
        <taxon>Streptophyta</taxon>
        <taxon>Embryophyta</taxon>
        <taxon>Tracheophyta</taxon>
        <taxon>Spermatophyta</taxon>
        <taxon>Magnoliopsida</taxon>
        <taxon>Liliopsida</taxon>
        <taxon>Poales</taxon>
        <taxon>Poaceae</taxon>
        <taxon>PACMAD clade</taxon>
        <taxon>Chloridoideae</taxon>
        <taxon>Cynodonteae</taxon>
        <taxon>Eleusininae</taxon>
        <taxon>Eleusine</taxon>
    </lineage>
</organism>
<feature type="chain" id="PRO_5043786443" description="Secreted protein" evidence="1">
    <location>
        <begin position="19"/>
        <end position="74"/>
    </location>
</feature>
<accession>A0AAV5D2I3</accession>
<feature type="signal peptide" evidence="1">
    <location>
        <begin position="1"/>
        <end position="18"/>
    </location>
</feature>
<reference evidence="2" key="1">
    <citation type="journal article" date="2018" name="DNA Res.">
        <title>Multiple hybrid de novo genome assembly of finger millet, an orphan allotetraploid crop.</title>
        <authorList>
            <person name="Hatakeyama M."/>
            <person name="Aluri S."/>
            <person name="Balachadran M.T."/>
            <person name="Sivarajan S.R."/>
            <person name="Patrignani A."/>
            <person name="Gruter S."/>
            <person name="Poveda L."/>
            <person name="Shimizu-Inatsugi R."/>
            <person name="Baeten J."/>
            <person name="Francoijs K.J."/>
            <person name="Nataraja K.N."/>
            <person name="Reddy Y.A.N."/>
            <person name="Phadnis S."/>
            <person name="Ravikumar R.L."/>
            <person name="Schlapbach R."/>
            <person name="Sreeman S.M."/>
            <person name="Shimizu K.K."/>
        </authorList>
    </citation>
    <scope>NUCLEOTIDE SEQUENCE</scope>
</reference>
<comment type="caution">
    <text evidence="2">The sequence shown here is derived from an EMBL/GenBank/DDBJ whole genome shotgun (WGS) entry which is preliminary data.</text>
</comment>
<evidence type="ECO:0000313" key="3">
    <source>
        <dbReference type="Proteomes" id="UP001054889"/>
    </source>
</evidence>
<name>A0AAV5D2I3_ELECO</name>
<protein>
    <recommendedName>
        <fullName evidence="4">Secreted protein</fullName>
    </recommendedName>
</protein>
<dbReference type="EMBL" id="BQKI01000011">
    <property type="protein sequence ID" value="GJN05144.1"/>
    <property type="molecule type" value="Genomic_DNA"/>
</dbReference>
<gene>
    <name evidence="2" type="primary">ga22750</name>
    <name evidence="2" type="ORF">PR202_ga22750</name>
</gene>
<dbReference type="AlphaFoldDB" id="A0AAV5D2I3"/>
<evidence type="ECO:0000313" key="2">
    <source>
        <dbReference type="EMBL" id="GJN05144.1"/>
    </source>
</evidence>
<evidence type="ECO:0008006" key="4">
    <source>
        <dbReference type="Google" id="ProtNLM"/>
    </source>
</evidence>
<evidence type="ECO:0000256" key="1">
    <source>
        <dbReference type="SAM" id="SignalP"/>
    </source>
</evidence>